<name>A0ABP0ILL9_9DINO</name>
<organism evidence="1 2">
    <name type="scientific">Durusdinium trenchii</name>
    <dbReference type="NCBI Taxonomy" id="1381693"/>
    <lineage>
        <taxon>Eukaryota</taxon>
        <taxon>Sar</taxon>
        <taxon>Alveolata</taxon>
        <taxon>Dinophyceae</taxon>
        <taxon>Suessiales</taxon>
        <taxon>Symbiodiniaceae</taxon>
        <taxon>Durusdinium</taxon>
    </lineage>
</organism>
<comment type="caution">
    <text evidence="1">The sequence shown here is derived from an EMBL/GenBank/DDBJ whole genome shotgun (WGS) entry which is preliminary data.</text>
</comment>
<gene>
    <name evidence="1" type="ORF">SCF082_LOCUS7764</name>
</gene>
<dbReference type="Gene3D" id="2.130.10.30">
    <property type="entry name" value="Regulator of chromosome condensation 1/beta-lactamase-inhibitor protein II"/>
    <property type="match status" value="1"/>
</dbReference>
<dbReference type="InterPro" id="IPR009091">
    <property type="entry name" value="RCC1/BLIP-II"/>
</dbReference>
<proteinExistence type="predicted"/>
<dbReference type="Proteomes" id="UP001642464">
    <property type="component" value="Unassembled WGS sequence"/>
</dbReference>
<feature type="non-terminal residue" evidence="1">
    <location>
        <position position="162"/>
    </location>
</feature>
<accession>A0ABP0ILL9</accession>
<protein>
    <submittedName>
        <fullName evidence="1">E3 ubiquitin-protein ligase HERC1</fullName>
    </submittedName>
</protein>
<dbReference type="SUPFAM" id="SSF50985">
    <property type="entry name" value="RCC1/BLIP-II"/>
    <property type="match status" value="1"/>
</dbReference>
<sequence length="162" mass="17292">MLDSSGVQDQLKNVVQISACYFPFAALLKDGSIVTWGHAACGGDSSGWQDQLMDVQEICASTGNVQRMVASGFAFAAILQDGLVITWGRPEFGGDSSKVRDELRSVQQICATSGAFVALLADGSLISWGHPDLGGDSTEVQEELRRLQGPASHDFEVQAVRM</sequence>
<evidence type="ECO:0000313" key="1">
    <source>
        <dbReference type="EMBL" id="CAK9003495.1"/>
    </source>
</evidence>
<keyword evidence="2" id="KW-1185">Reference proteome</keyword>
<dbReference type="EMBL" id="CAXAMM010004434">
    <property type="protein sequence ID" value="CAK9003495.1"/>
    <property type="molecule type" value="Genomic_DNA"/>
</dbReference>
<evidence type="ECO:0000313" key="2">
    <source>
        <dbReference type="Proteomes" id="UP001642464"/>
    </source>
</evidence>
<reference evidence="1 2" key="1">
    <citation type="submission" date="2024-02" db="EMBL/GenBank/DDBJ databases">
        <authorList>
            <person name="Chen Y."/>
            <person name="Shah S."/>
            <person name="Dougan E. K."/>
            <person name="Thang M."/>
            <person name="Chan C."/>
        </authorList>
    </citation>
    <scope>NUCLEOTIDE SEQUENCE [LARGE SCALE GENOMIC DNA]</scope>
</reference>